<gene>
    <name evidence="2" type="ORF">QBC46DRAFT_437855</name>
</gene>
<feature type="region of interest" description="Disordered" evidence="1">
    <location>
        <begin position="342"/>
        <end position="367"/>
    </location>
</feature>
<name>A0AAN6N5G7_9PEZI</name>
<feature type="region of interest" description="Disordered" evidence="1">
    <location>
        <begin position="27"/>
        <end position="63"/>
    </location>
</feature>
<feature type="compositionally biased region" description="Polar residues" evidence="1">
    <location>
        <begin position="357"/>
        <end position="367"/>
    </location>
</feature>
<comment type="caution">
    <text evidence="2">The sequence shown here is derived from an EMBL/GenBank/DDBJ whole genome shotgun (WGS) entry which is preliminary data.</text>
</comment>
<dbReference type="Proteomes" id="UP001303473">
    <property type="component" value="Unassembled WGS sequence"/>
</dbReference>
<feature type="compositionally biased region" description="Polar residues" evidence="1">
    <location>
        <begin position="33"/>
        <end position="47"/>
    </location>
</feature>
<dbReference type="EMBL" id="MU853811">
    <property type="protein sequence ID" value="KAK3939444.1"/>
    <property type="molecule type" value="Genomic_DNA"/>
</dbReference>
<evidence type="ECO:0000313" key="3">
    <source>
        <dbReference type="Proteomes" id="UP001303473"/>
    </source>
</evidence>
<dbReference type="AlphaFoldDB" id="A0AAN6N5G7"/>
<evidence type="ECO:0000313" key="2">
    <source>
        <dbReference type="EMBL" id="KAK3939444.1"/>
    </source>
</evidence>
<accession>A0AAN6N5G7</accession>
<proteinExistence type="predicted"/>
<reference evidence="3" key="1">
    <citation type="journal article" date="2023" name="Mol. Phylogenet. Evol.">
        <title>Genome-scale phylogeny and comparative genomics of the fungal order Sordariales.</title>
        <authorList>
            <person name="Hensen N."/>
            <person name="Bonometti L."/>
            <person name="Westerberg I."/>
            <person name="Brannstrom I.O."/>
            <person name="Guillou S."/>
            <person name="Cros-Aarteil S."/>
            <person name="Calhoun S."/>
            <person name="Haridas S."/>
            <person name="Kuo A."/>
            <person name="Mondo S."/>
            <person name="Pangilinan J."/>
            <person name="Riley R."/>
            <person name="LaButti K."/>
            <person name="Andreopoulos B."/>
            <person name="Lipzen A."/>
            <person name="Chen C."/>
            <person name="Yan M."/>
            <person name="Daum C."/>
            <person name="Ng V."/>
            <person name="Clum A."/>
            <person name="Steindorff A."/>
            <person name="Ohm R.A."/>
            <person name="Martin F."/>
            <person name="Silar P."/>
            <person name="Natvig D.O."/>
            <person name="Lalanne C."/>
            <person name="Gautier V."/>
            <person name="Ament-Velasquez S.L."/>
            <person name="Kruys A."/>
            <person name="Hutchinson M.I."/>
            <person name="Powell A.J."/>
            <person name="Barry K."/>
            <person name="Miller A.N."/>
            <person name="Grigoriev I.V."/>
            <person name="Debuchy R."/>
            <person name="Gladieux P."/>
            <person name="Hiltunen Thoren M."/>
            <person name="Johannesson H."/>
        </authorList>
    </citation>
    <scope>NUCLEOTIDE SEQUENCE [LARGE SCALE GENOMIC DNA]</scope>
    <source>
        <strain evidence="3">CBS 340.73</strain>
    </source>
</reference>
<organism evidence="2 3">
    <name type="scientific">Diplogelasinospora grovesii</name>
    <dbReference type="NCBI Taxonomy" id="303347"/>
    <lineage>
        <taxon>Eukaryota</taxon>
        <taxon>Fungi</taxon>
        <taxon>Dikarya</taxon>
        <taxon>Ascomycota</taxon>
        <taxon>Pezizomycotina</taxon>
        <taxon>Sordariomycetes</taxon>
        <taxon>Sordariomycetidae</taxon>
        <taxon>Sordariales</taxon>
        <taxon>Diplogelasinosporaceae</taxon>
        <taxon>Diplogelasinospora</taxon>
    </lineage>
</organism>
<keyword evidence="3" id="KW-1185">Reference proteome</keyword>
<sequence>MAVGSLPLTCRGTPRVFITNQIQRAALPAAPKVSTSRLSIGTSSDPPQGTEHHTKGEARSYGADDDGECDLALKVTSLSKTNIMPAQNMWRWHHARDVDARDVDARDVGSGREEEGQRNRRVVKDDSGAFLAGKSGRCPSAVLALTSSSSMQTNSDEELKARHGCASECTMQNSVWCEGVAIENPHRPDMKGTGAHGRRADAVLEDRLSIVTQNPTIPAHVDDARSVKLAPSVNFPSLADKPPDTQGLCVNEFSTRSEAQSTLRAHLRTLQRGDRLCAGPVVMSRTSSGRFRALPLHAGMQVPEACSALWIVARRQSEAWFLRPITSFATSIHWKPESGIESGEASTWKMQDGGGWHQSSAPQHNRR</sequence>
<protein>
    <submittedName>
        <fullName evidence="2">Uncharacterized protein</fullName>
    </submittedName>
</protein>
<evidence type="ECO:0000256" key="1">
    <source>
        <dbReference type="SAM" id="MobiDB-lite"/>
    </source>
</evidence>